<keyword evidence="1" id="KW-1133">Transmembrane helix</keyword>
<feature type="signal peptide" evidence="2">
    <location>
        <begin position="1"/>
        <end position="23"/>
    </location>
</feature>
<dbReference type="SUPFAM" id="SSF50494">
    <property type="entry name" value="Trypsin-like serine proteases"/>
    <property type="match status" value="1"/>
</dbReference>
<keyword evidence="4" id="KW-1185">Reference proteome</keyword>
<feature type="chain" id="PRO_5045905740" evidence="2">
    <location>
        <begin position="24"/>
        <end position="228"/>
    </location>
</feature>
<evidence type="ECO:0000256" key="2">
    <source>
        <dbReference type="SAM" id="SignalP"/>
    </source>
</evidence>
<keyword evidence="1" id="KW-0472">Membrane</keyword>
<name>A0ABN8IME3_9NEOP</name>
<proteinExistence type="predicted"/>
<keyword evidence="1" id="KW-0812">Transmembrane</keyword>
<feature type="non-terminal residue" evidence="3">
    <location>
        <position position="228"/>
    </location>
</feature>
<evidence type="ECO:0000313" key="4">
    <source>
        <dbReference type="Proteomes" id="UP000837857"/>
    </source>
</evidence>
<dbReference type="Gene3D" id="2.40.10.10">
    <property type="entry name" value="Trypsin-like serine proteases"/>
    <property type="match status" value="1"/>
</dbReference>
<dbReference type="InterPro" id="IPR043504">
    <property type="entry name" value="Peptidase_S1_PA_chymotrypsin"/>
</dbReference>
<evidence type="ECO:0000256" key="1">
    <source>
        <dbReference type="SAM" id="Phobius"/>
    </source>
</evidence>
<dbReference type="Proteomes" id="UP000837857">
    <property type="component" value="Chromosome 29"/>
</dbReference>
<reference evidence="3" key="1">
    <citation type="submission" date="2022-03" db="EMBL/GenBank/DDBJ databases">
        <authorList>
            <person name="Martin H S."/>
        </authorList>
    </citation>
    <scope>NUCLEOTIDE SEQUENCE</scope>
</reference>
<dbReference type="EMBL" id="OW152841">
    <property type="protein sequence ID" value="CAH2062121.1"/>
    <property type="molecule type" value="Genomic_DNA"/>
</dbReference>
<accession>A0ABN8IME3</accession>
<feature type="transmembrane region" description="Helical" evidence="1">
    <location>
        <begin position="202"/>
        <end position="224"/>
    </location>
</feature>
<dbReference type="InterPro" id="IPR009003">
    <property type="entry name" value="Peptidase_S1_PA"/>
</dbReference>
<gene>
    <name evidence="3" type="ORF">IPOD504_LOCUS11696</name>
</gene>
<organism evidence="3 4">
    <name type="scientific">Iphiclides podalirius</name>
    <name type="common">scarce swallowtail</name>
    <dbReference type="NCBI Taxonomy" id="110791"/>
    <lineage>
        <taxon>Eukaryota</taxon>
        <taxon>Metazoa</taxon>
        <taxon>Ecdysozoa</taxon>
        <taxon>Arthropoda</taxon>
        <taxon>Hexapoda</taxon>
        <taxon>Insecta</taxon>
        <taxon>Pterygota</taxon>
        <taxon>Neoptera</taxon>
        <taxon>Endopterygota</taxon>
        <taxon>Lepidoptera</taxon>
        <taxon>Glossata</taxon>
        <taxon>Ditrysia</taxon>
        <taxon>Papilionoidea</taxon>
        <taxon>Papilionidae</taxon>
        <taxon>Papilioninae</taxon>
        <taxon>Iphiclides</taxon>
    </lineage>
</organism>
<sequence length="228" mass="25234">MCSVPLSVLAVFGVALVTSELYGENLDEPCEVEEAGNIPGKCTPDYKCEYAEKLINEEEKKPTDCFNNGTYRLVCCPIDIYQTGVLGRTFMDSQDGKLTDGELECRYTGDFPMVCCKRQPIVTTRKPEINDRSYLKCRDDQSTAAACDACYTYSEPRLGMAVCPQNTVPKIAYGEIADIEEFPHMTILGCRKKKVDPNDPDIAWIGAGTLISPLFVLTAAHVLFDPSK</sequence>
<evidence type="ECO:0000313" key="3">
    <source>
        <dbReference type="EMBL" id="CAH2062121.1"/>
    </source>
</evidence>
<protein>
    <submittedName>
        <fullName evidence="3">Uncharacterized protein</fullName>
    </submittedName>
</protein>
<keyword evidence="2" id="KW-0732">Signal</keyword>